<proteinExistence type="predicted"/>
<feature type="transmembrane region" description="Helical" evidence="1">
    <location>
        <begin position="21"/>
        <end position="44"/>
    </location>
</feature>
<feature type="transmembrane region" description="Helical" evidence="1">
    <location>
        <begin position="133"/>
        <end position="158"/>
    </location>
</feature>
<keyword evidence="1" id="KW-0812">Transmembrane</keyword>
<evidence type="ECO:0000256" key="1">
    <source>
        <dbReference type="SAM" id="Phobius"/>
    </source>
</evidence>
<organism evidence="2 3">
    <name type="scientific">Microbacterium gilvum</name>
    <dbReference type="NCBI Taxonomy" id="1336204"/>
    <lineage>
        <taxon>Bacteria</taxon>
        <taxon>Bacillati</taxon>
        <taxon>Actinomycetota</taxon>
        <taxon>Actinomycetes</taxon>
        <taxon>Micrococcales</taxon>
        <taxon>Microbacteriaceae</taxon>
        <taxon>Microbacterium</taxon>
    </lineage>
</organism>
<sequence>MSAPATRTGRLLAHDGRIAGWLLAIWQCFLAGASFLAALAPLILFQALVGWQPTHLAIALFGVAVLPVVPGLHALLVATGRVLDHGGAARAGAVFWLAFREGCGRLRGVALSTGAVVVVLSYDLALFPEDDAVTLVVLGFAITLIAVLLAICATAAAAPARGPALIAAASAAAARRPHIVLAWLLLVALGTASCAVPVLGPSLMVFAPALVALGIHICNRALGFGPRIEQENL</sequence>
<protein>
    <recommendedName>
        <fullName evidence="4">Ferredoxin-NADPH reductase</fullName>
    </recommendedName>
</protein>
<feature type="transmembrane region" description="Helical" evidence="1">
    <location>
        <begin position="56"/>
        <end position="78"/>
    </location>
</feature>
<reference evidence="3" key="1">
    <citation type="journal article" date="2019" name="Int. J. Syst. Evol. Microbiol.">
        <title>The Global Catalogue of Microorganisms (GCM) 10K type strain sequencing project: providing services to taxonomists for standard genome sequencing and annotation.</title>
        <authorList>
            <consortium name="The Broad Institute Genomics Platform"/>
            <consortium name="The Broad Institute Genome Sequencing Center for Infectious Disease"/>
            <person name="Wu L."/>
            <person name="Ma J."/>
        </authorList>
    </citation>
    <scope>NUCLEOTIDE SEQUENCE [LARGE SCALE GENOMIC DNA]</scope>
    <source>
        <strain evidence="3">JCM 18537</strain>
    </source>
</reference>
<keyword evidence="3" id="KW-1185">Reference proteome</keyword>
<feature type="transmembrane region" description="Helical" evidence="1">
    <location>
        <begin position="179"/>
        <end position="199"/>
    </location>
</feature>
<gene>
    <name evidence="2" type="ORF">GCM10023351_19460</name>
</gene>
<keyword evidence="1" id="KW-1133">Transmembrane helix</keyword>
<evidence type="ECO:0008006" key="4">
    <source>
        <dbReference type="Google" id="ProtNLM"/>
    </source>
</evidence>
<dbReference type="RefSeq" id="WP_345438576.1">
    <property type="nucleotide sequence ID" value="NZ_BAABKO010000003.1"/>
</dbReference>
<evidence type="ECO:0000313" key="3">
    <source>
        <dbReference type="Proteomes" id="UP001501645"/>
    </source>
</evidence>
<dbReference type="EMBL" id="BAABKO010000003">
    <property type="protein sequence ID" value="GAA4775127.1"/>
    <property type="molecule type" value="Genomic_DNA"/>
</dbReference>
<evidence type="ECO:0000313" key="2">
    <source>
        <dbReference type="EMBL" id="GAA4775127.1"/>
    </source>
</evidence>
<feature type="transmembrane region" description="Helical" evidence="1">
    <location>
        <begin position="109"/>
        <end position="127"/>
    </location>
</feature>
<name>A0ABP9A705_9MICO</name>
<keyword evidence="1" id="KW-0472">Membrane</keyword>
<dbReference type="Proteomes" id="UP001501645">
    <property type="component" value="Unassembled WGS sequence"/>
</dbReference>
<accession>A0ABP9A705</accession>
<comment type="caution">
    <text evidence="2">The sequence shown here is derived from an EMBL/GenBank/DDBJ whole genome shotgun (WGS) entry which is preliminary data.</text>
</comment>